<reference evidence="1" key="1">
    <citation type="submission" date="2023-08" db="EMBL/GenBank/DDBJ databases">
        <title>A de novo genome assembly of Solanum verrucosum Schlechtendal, a Mexican diploid species geographically isolated from the other diploid A-genome species in potato relatives.</title>
        <authorList>
            <person name="Hosaka K."/>
        </authorList>
    </citation>
    <scope>NUCLEOTIDE SEQUENCE</scope>
    <source>
        <tissue evidence="1">Young leaves</tissue>
    </source>
</reference>
<evidence type="ECO:0000313" key="1">
    <source>
        <dbReference type="EMBL" id="WMV47270.1"/>
    </source>
</evidence>
<name>A0AAF0ZRW8_SOLVR</name>
<evidence type="ECO:0008006" key="3">
    <source>
        <dbReference type="Google" id="ProtNLM"/>
    </source>
</evidence>
<keyword evidence="2" id="KW-1185">Reference proteome</keyword>
<accession>A0AAF0ZRW8</accession>
<dbReference type="AlphaFoldDB" id="A0AAF0ZRW8"/>
<dbReference type="EMBL" id="CP133620">
    <property type="protein sequence ID" value="WMV47270.1"/>
    <property type="molecule type" value="Genomic_DNA"/>
</dbReference>
<evidence type="ECO:0000313" key="2">
    <source>
        <dbReference type="Proteomes" id="UP001234989"/>
    </source>
</evidence>
<gene>
    <name evidence="1" type="ORF">MTR67_040655</name>
</gene>
<organism evidence="1 2">
    <name type="scientific">Solanum verrucosum</name>
    <dbReference type="NCBI Taxonomy" id="315347"/>
    <lineage>
        <taxon>Eukaryota</taxon>
        <taxon>Viridiplantae</taxon>
        <taxon>Streptophyta</taxon>
        <taxon>Embryophyta</taxon>
        <taxon>Tracheophyta</taxon>
        <taxon>Spermatophyta</taxon>
        <taxon>Magnoliopsida</taxon>
        <taxon>eudicotyledons</taxon>
        <taxon>Gunneridae</taxon>
        <taxon>Pentapetalae</taxon>
        <taxon>asterids</taxon>
        <taxon>lamiids</taxon>
        <taxon>Solanales</taxon>
        <taxon>Solanaceae</taxon>
        <taxon>Solanoideae</taxon>
        <taxon>Solaneae</taxon>
        <taxon>Solanum</taxon>
    </lineage>
</organism>
<dbReference type="Proteomes" id="UP001234989">
    <property type="component" value="Chromosome 9"/>
</dbReference>
<proteinExistence type="predicted"/>
<protein>
    <recommendedName>
        <fullName evidence="3">Reverse transcriptase zinc-binding domain-containing protein</fullName>
    </recommendedName>
</protein>
<sequence>MQLVSRCFLCNKTEETNKHLYLHCNFTTPLQTLLLNLTNTRWIMPEHTTDFLSRWIRMGEVKEDRDGGSFENRSNSNQKVKWKCIVSL</sequence>